<dbReference type="AlphaFoldDB" id="A0A4D7BGW7"/>
<organism evidence="2 3">
    <name type="scientific">Phreatobacter stygius</name>
    <dbReference type="NCBI Taxonomy" id="1940610"/>
    <lineage>
        <taxon>Bacteria</taxon>
        <taxon>Pseudomonadati</taxon>
        <taxon>Pseudomonadota</taxon>
        <taxon>Alphaproteobacteria</taxon>
        <taxon>Hyphomicrobiales</taxon>
        <taxon>Phreatobacteraceae</taxon>
        <taxon>Phreatobacter</taxon>
    </lineage>
</organism>
<dbReference type="InterPro" id="IPR011042">
    <property type="entry name" value="6-blade_b-propeller_TolB-like"/>
</dbReference>
<feature type="chain" id="PRO_5020716766" description="WD40 repeat domain-containing protein" evidence="1">
    <location>
        <begin position="27"/>
        <end position="424"/>
    </location>
</feature>
<dbReference type="SUPFAM" id="SSF82171">
    <property type="entry name" value="DPP6 N-terminal domain-like"/>
    <property type="match status" value="1"/>
</dbReference>
<sequence>MITDGRRRRSQVFLAAAIILAAFATAGRADSLASAQLVPAIAVPLPGYLQATADAAFGTPFTRVTQADAHLGAGLLCGKERCRHRYSSAQAWNADQSLLIIPIGCNGMCFLDGRSYAPLFRRWRSGECEWHPNNPEQMICVSRSTISIWEPRTNVDQLLYISNGYRELQFGPYKGNPSRDGRHIVIRAVAEGGGSVAFAYDLVARRKYPDIQLDRLPGRNNSCTISPLGIHVACFQHLLIGIDQAFIFTIDGRLVQSWIEHHRPGHGDMTVDADGSEVYVGISKSPPDLYQVIKRRLHDGAVTVLTAYGEAQHASIRSTRRPGWVFLTYGGDPANVARRPTWAPFAREVIAVRIDGSGEFRRVVQTASVPHDYWNEAQASPSPDGSQVIWASNWGVAGGPVFAFVARLQWPAETTTASQPVRDR</sequence>
<protein>
    <recommendedName>
        <fullName evidence="4">WD40 repeat domain-containing protein</fullName>
    </recommendedName>
</protein>
<keyword evidence="1" id="KW-0732">Signal</keyword>
<name>A0A4D7BGW7_9HYPH</name>
<accession>A0A4D7BGW7</accession>
<evidence type="ECO:0008006" key="4">
    <source>
        <dbReference type="Google" id="ProtNLM"/>
    </source>
</evidence>
<reference evidence="2 3" key="1">
    <citation type="submission" date="2019-04" db="EMBL/GenBank/DDBJ databases">
        <title>Phreatobacter aquaticus sp. nov.</title>
        <authorList>
            <person name="Choi A."/>
        </authorList>
    </citation>
    <scope>NUCLEOTIDE SEQUENCE [LARGE SCALE GENOMIC DNA]</scope>
    <source>
        <strain evidence="2 3">KCTC 52518</strain>
    </source>
</reference>
<feature type="signal peptide" evidence="1">
    <location>
        <begin position="1"/>
        <end position="26"/>
    </location>
</feature>
<dbReference type="Proteomes" id="UP000298781">
    <property type="component" value="Chromosome"/>
</dbReference>
<dbReference type="RefSeq" id="WP_136963825.1">
    <property type="nucleotide sequence ID" value="NZ_CP039690.1"/>
</dbReference>
<dbReference type="OrthoDB" id="8087178at2"/>
<dbReference type="Gene3D" id="2.120.10.30">
    <property type="entry name" value="TolB, C-terminal domain"/>
    <property type="match status" value="1"/>
</dbReference>
<evidence type="ECO:0000313" key="2">
    <source>
        <dbReference type="EMBL" id="QCI68406.1"/>
    </source>
</evidence>
<evidence type="ECO:0000256" key="1">
    <source>
        <dbReference type="SAM" id="SignalP"/>
    </source>
</evidence>
<dbReference type="EMBL" id="CP039690">
    <property type="protein sequence ID" value="QCI68406.1"/>
    <property type="molecule type" value="Genomic_DNA"/>
</dbReference>
<keyword evidence="3" id="KW-1185">Reference proteome</keyword>
<evidence type="ECO:0000313" key="3">
    <source>
        <dbReference type="Proteomes" id="UP000298781"/>
    </source>
</evidence>
<gene>
    <name evidence="2" type="ORF">E8M01_31760</name>
</gene>
<proteinExistence type="predicted"/>
<dbReference type="KEGG" id="pstg:E8M01_31760"/>